<dbReference type="InterPro" id="IPR039051">
    <property type="entry name" value="SE-CTX-like"/>
</dbReference>
<dbReference type="RefSeq" id="XP_017277564.1">
    <property type="nucleotide sequence ID" value="XM_017422075.3"/>
</dbReference>
<dbReference type="AlphaFoldDB" id="A0A3Q3AC57"/>
<evidence type="ECO:0000313" key="2">
    <source>
        <dbReference type="Ensembl" id="ENSKMAP00000013620.1"/>
    </source>
</evidence>
<dbReference type="PANTHER" id="PTHR40472">
    <property type="entry name" value="RICIN B-TYPE LECTIN DOMAIN-CONTAINING PROTEIN"/>
    <property type="match status" value="1"/>
</dbReference>
<reference evidence="2" key="2">
    <citation type="submission" date="2025-09" db="UniProtKB">
        <authorList>
            <consortium name="Ensembl"/>
        </authorList>
    </citation>
    <scope>IDENTIFICATION</scope>
</reference>
<dbReference type="PANTHER" id="PTHR40472:SF8">
    <property type="entry name" value="RAPUNZEL 2"/>
    <property type="match status" value="1"/>
</dbReference>
<keyword evidence="3" id="KW-1185">Reference proteome</keyword>
<accession>A0A3Q3AC57</accession>
<evidence type="ECO:0000313" key="3">
    <source>
        <dbReference type="Proteomes" id="UP000264800"/>
    </source>
</evidence>
<feature type="coiled-coil region" evidence="1">
    <location>
        <begin position="60"/>
        <end position="103"/>
    </location>
</feature>
<dbReference type="Proteomes" id="UP000264800">
    <property type="component" value="Unplaced"/>
</dbReference>
<evidence type="ECO:0000256" key="1">
    <source>
        <dbReference type="SAM" id="Coils"/>
    </source>
</evidence>
<reference evidence="2" key="1">
    <citation type="submission" date="2025-08" db="UniProtKB">
        <authorList>
            <consortium name="Ensembl"/>
        </authorList>
    </citation>
    <scope>IDENTIFICATION</scope>
</reference>
<keyword evidence="1" id="KW-0175">Coiled coil</keyword>
<dbReference type="GeneTree" id="ENSGT00940000165143"/>
<protein>
    <submittedName>
        <fullName evidence="2">Rapunzel 2</fullName>
    </submittedName>
</protein>
<sequence length="231" mass="26815">MDDKQKIKEVAVKVLGYLETATSFAASIDPMFGIVSSVVSAARDTLDDGDGHDPALDKHFKEINTKLKAISEENQKLVNQIRATEVRDNLKKYEDRIELQYDRFIEMIEKVKRDQAHANKYMDDFKDLYERQHSEEALLVYYNNVTGKGNLVFGRPVLEVYMDAFNRKHEPMKQLCLHIGHLFQKGLIALMGYTAVTKDDEEQMQDKWYPRVKEIQEKFSEVLNKCQNKSS</sequence>
<dbReference type="KEGG" id="kmr:108239392"/>
<organism evidence="2 3">
    <name type="scientific">Kryptolebias marmoratus</name>
    <name type="common">Mangrove killifish</name>
    <name type="synonym">Rivulus marmoratus</name>
    <dbReference type="NCBI Taxonomy" id="37003"/>
    <lineage>
        <taxon>Eukaryota</taxon>
        <taxon>Metazoa</taxon>
        <taxon>Chordata</taxon>
        <taxon>Craniata</taxon>
        <taxon>Vertebrata</taxon>
        <taxon>Euteleostomi</taxon>
        <taxon>Actinopterygii</taxon>
        <taxon>Neopterygii</taxon>
        <taxon>Teleostei</taxon>
        <taxon>Neoteleostei</taxon>
        <taxon>Acanthomorphata</taxon>
        <taxon>Ovalentaria</taxon>
        <taxon>Atherinomorphae</taxon>
        <taxon>Cyprinodontiformes</taxon>
        <taxon>Rivulidae</taxon>
        <taxon>Kryptolebias</taxon>
    </lineage>
</organism>
<dbReference type="OMA" id="IAHLFHM"/>
<dbReference type="OrthoDB" id="8669469at2759"/>
<proteinExistence type="predicted"/>
<dbReference type="Ensembl" id="ENSKMAT00000013828.1">
    <property type="protein sequence ID" value="ENSKMAP00000013620.1"/>
    <property type="gene ID" value="ENSKMAG00000010231.1"/>
</dbReference>
<dbReference type="CTD" id="100270758"/>
<dbReference type="GeneID" id="108239392"/>
<name>A0A3Q3AC57_KRYMA</name>